<protein>
    <submittedName>
        <fullName evidence="2">Uncharacterized protein</fullName>
    </submittedName>
</protein>
<feature type="region of interest" description="Disordered" evidence="1">
    <location>
        <begin position="1"/>
        <end position="163"/>
    </location>
</feature>
<evidence type="ECO:0000313" key="2">
    <source>
        <dbReference type="EMBL" id="KAK3872221.1"/>
    </source>
</evidence>
<feature type="compositionally biased region" description="Basic residues" evidence="1">
    <location>
        <begin position="77"/>
        <end position="98"/>
    </location>
</feature>
<gene>
    <name evidence="2" type="ORF">Pcinc_022689</name>
</gene>
<proteinExistence type="predicted"/>
<dbReference type="EMBL" id="JAWQEG010002401">
    <property type="protein sequence ID" value="KAK3872221.1"/>
    <property type="molecule type" value="Genomic_DNA"/>
</dbReference>
<feature type="compositionally biased region" description="Basic and acidic residues" evidence="1">
    <location>
        <begin position="64"/>
        <end position="76"/>
    </location>
</feature>
<dbReference type="Proteomes" id="UP001286313">
    <property type="component" value="Unassembled WGS sequence"/>
</dbReference>
<reference evidence="2" key="1">
    <citation type="submission" date="2023-10" db="EMBL/GenBank/DDBJ databases">
        <title>Genome assemblies of two species of porcelain crab, Petrolisthes cinctipes and Petrolisthes manimaculis (Anomura: Porcellanidae).</title>
        <authorList>
            <person name="Angst P."/>
        </authorList>
    </citation>
    <scope>NUCLEOTIDE SEQUENCE</scope>
    <source>
        <strain evidence="2">PB745_01</strain>
        <tissue evidence="2">Gill</tissue>
    </source>
</reference>
<feature type="compositionally biased region" description="Basic residues" evidence="1">
    <location>
        <begin position="47"/>
        <end position="63"/>
    </location>
</feature>
<comment type="caution">
    <text evidence="2">The sequence shown here is derived from an EMBL/GenBank/DDBJ whole genome shotgun (WGS) entry which is preliminary data.</text>
</comment>
<evidence type="ECO:0000313" key="3">
    <source>
        <dbReference type="Proteomes" id="UP001286313"/>
    </source>
</evidence>
<sequence length="216" mass="24881">MYNAEKPMKKTRGKHKKKHQISKGKKSTLTTERKKKNKQPIDQRLGEKRKKTLTGERKIKKPKFSGDRRNTNDKQTERKKKKASRSERRRRKKNKKSLHSQQKLGEDVRKKTTLLNGEGKIKKQKISRNRLNASEKSMRKKKHLERKTKGALKTNRNDDKDRTENKLNVYITGCKTRVKCKKAGGKCQKNQCSGSKKTVPSGCAGKGCYCCAPDGE</sequence>
<feature type="compositionally biased region" description="Basic residues" evidence="1">
    <location>
        <begin position="138"/>
        <end position="150"/>
    </location>
</feature>
<evidence type="ECO:0000256" key="1">
    <source>
        <dbReference type="SAM" id="MobiDB-lite"/>
    </source>
</evidence>
<organism evidence="2 3">
    <name type="scientific">Petrolisthes cinctipes</name>
    <name type="common">Flat porcelain crab</name>
    <dbReference type="NCBI Taxonomy" id="88211"/>
    <lineage>
        <taxon>Eukaryota</taxon>
        <taxon>Metazoa</taxon>
        <taxon>Ecdysozoa</taxon>
        <taxon>Arthropoda</taxon>
        <taxon>Crustacea</taxon>
        <taxon>Multicrustacea</taxon>
        <taxon>Malacostraca</taxon>
        <taxon>Eumalacostraca</taxon>
        <taxon>Eucarida</taxon>
        <taxon>Decapoda</taxon>
        <taxon>Pleocyemata</taxon>
        <taxon>Anomura</taxon>
        <taxon>Galatheoidea</taxon>
        <taxon>Porcellanidae</taxon>
        <taxon>Petrolisthes</taxon>
    </lineage>
</organism>
<accession>A0AAE1FEA5</accession>
<dbReference type="AlphaFoldDB" id="A0AAE1FEA5"/>
<feature type="compositionally biased region" description="Basic residues" evidence="1">
    <location>
        <begin position="9"/>
        <end position="26"/>
    </location>
</feature>
<name>A0AAE1FEA5_PETCI</name>
<keyword evidence="3" id="KW-1185">Reference proteome</keyword>